<organism evidence="2 3">
    <name type="scientific">Tulasnella calospora MUT 4182</name>
    <dbReference type="NCBI Taxonomy" id="1051891"/>
    <lineage>
        <taxon>Eukaryota</taxon>
        <taxon>Fungi</taxon>
        <taxon>Dikarya</taxon>
        <taxon>Basidiomycota</taxon>
        <taxon>Agaricomycotina</taxon>
        <taxon>Agaricomycetes</taxon>
        <taxon>Cantharellales</taxon>
        <taxon>Tulasnellaceae</taxon>
        <taxon>Tulasnella</taxon>
    </lineage>
</organism>
<evidence type="ECO:0000313" key="2">
    <source>
        <dbReference type="EMBL" id="KIO16529.1"/>
    </source>
</evidence>
<protein>
    <submittedName>
        <fullName evidence="2">Uncharacterized protein</fullName>
    </submittedName>
</protein>
<feature type="compositionally biased region" description="Low complexity" evidence="1">
    <location>
        <begin position="339"/>
        <end position="358"/>
    </location>
</feature>
<sequence length="420" mass="44847">MALYARKPQAPELYGILDDAGDLYKQLNRPTSDYEALGRYPSFHPPTGSSSSGVVGSNPTGEVSSYLSPASAAGHSHSDYSQSKRSPRMRPSETSHEDSQPSQVSADPTGQSWFNPEAEVWKPKKSSNSNKMRKPAPSRSQPQVPPSPAMYGYGSPAPLQQQQQQGQPLTGILIKEPPQQFVKTKGPPRKSAMKTPGQQPSPLPTNAYLAPVPPGYSTQTPRTPAHVLSPPSTTLSINPPPNNNTQSWISAPPSSAGRRSAANSHYGSSTGTSSVAFTTSSSYYSSSAPRSATHGRVPYEDDSPIEPSIPRQTLFVVNGDPDSGSEKSPVVDKKQAYVPTLPSIPSASSSSNNMNKSGNPRRKHKLSDAPMPPVPAIPPQFAAPPPPNYPPPPAGHHQRARSDLDVPSTSNSRSGRDRDR</sequence>
<dbReference type="OrthoDB" id="10250354at2759"/>
<feature type="compositionally biased region" description="Polar residues" evidence="1">
    <location>
        <begin position="58"/>
        <end position="68"/>
    </location>
</feature>
<feature type="compositionally biased region" description="Polar residues" evidence="1">
    <location>
        <begin position="230"/>
        <end position="249"/>
    </location>
</feature>
<feature type="compositionally biased region" description="Polar residues" evidence="1">
    <location>
        <begin position="100"/>
        <end position="114"/>
    </location>
</feature>
<gene>
    <name evidence="2" type="ORF">M407DRAFT_12776</name>
</gene>
<feature type="compositionally biased region" description="Pro residues" evidence="1">
    <location>
        <begin position="370"/>
        <end position="394"/>
    </location>
</feature>
<reference evidence="2 3" key="1">
    <citation type="submission" date="2014-04" db="EMBL/GenBank/DDBJ databases">
        <authorList>
            <consortium name="DOE Joint Genome Institute"/>
            <person name="Kuo A."/>
            <person name="Girlanda M."/>
            <person name="Perotto S."/>
            <person name="Kohler A."/>
            <person name="Nagy L.G."/>
            <person name="Floudas D."/>
            <person name="Copeland A."/>
            <person name="Barry K.W."/>
            <person name="Cichocki N."/>
            <person name="Veneault-Fourrey C."/>
            <person name="LaButti K."/>
            <person name="Lindquist E.A."/>
            <person name="Lipzen A."/>
            <person name="Lundell T."/>
            <person name="Morin E."/>
            <person name="Murat C."/>
            <person name="Sun H."/>
            <person name="Tunlid A."/>
            <person name="Henrissat B."/>
            <person name="Grigoriev I.V."/>
            <person name="Hibbett D.S."/>
            <person name="Martin F."/>
            <person name="Nordberg H.P."/>
            <person name="Cantor M.N."/>
            <person name="Hua S.X."/>
        </authorList>
    </citation>
    <scope>NUCLEOTIDE SEQUENCE [LARGE SCALE GENOMIC DNA]</scope>
    <source>
        <strain evidence="2 3">MUT 4182</strain>
    </source>
</reference>
<name>A0A0C3Q2C1_9AGAM</name>
<feature type="compositionally biased region" description="Low complexity" evidence="1">
    <location>
        <begin position="48"/>
        <end position="57"/>
    </location>
</feature>
<feature type="compositionally biased region" description="Basic and acidic residues" evidence="1">
    <location>
        <begin position="90"/>
        <end position="99"/>
    </location>
</feature>
<proteinExistence type="predicted"/>
<dbReference type="Proteomes" id="UP000054248">
    <property type="component" value="Unassembled WGS sequence"/>
</dbReference>
<accession>A0A0C3Q2C1</accession>
<feature type="compositionally biased region" description="Low complexity" evidence="1">
    <location>
        <begin position="250"/>
        <end position="292"/>
    </location>
</feature>
<evidence type="ECO:0000313" key="3">
    <source>
        <dbReference type="Proteomes" id="UP000054248"/>
    </source>
</evidence>
<dbReference type="EMBL" id="KN823542">
    <property type="protein sequence ID" value="KIO16529.1"/>
    <property type="molecule type" value="Genomic_DNA"/>
</dbReference>
<keyword evidence="3" id="KW-1185">Reference proteome</keyword>
<dbReference type="AlphaFoldDB" id="A0A0C3Q2C1"/>
<reference evidence="3" key="2">
    <citation type="submission" date="2015-01" db="EMBL/GenBank/DDBJ databases">
        <title>Evolutionary Origins and Diversification of the Mycorrhizal Mutualists.</title>
        <authorList>
            <consortium name="DOE Joint Genome Institute"/>
            <consortium name="Mycorrhizal Genomics Consortium"/>
            <person name="Kohler A."/>
            <person name="Kuo A."/>
            <person name="Nagy L.G."/>
            <person name="Floudas D."/>
            <person name="Copeland A."/>
            <person name="Barry K.W."/>
            <person name="Cichocki N."/>
            <person name="Veneault-Fourrey C."/>
            <person name="LaButti K."/>
            <person name="Lindquist E.A."/>
            <person name="Lipzen A."/>
            <person name="Lundell T."/>
            <person name="Morin E."/>
            <person name="Murat C."/>
            <person name="Riley R."/>
            <person name="Ohm R."/>
            <person name="Sun H."/>
            <person name="Tunlid A."/>
            <person name="Henrissat B."/>
            <person name="Grigoriev I.V."/>
            <person name="Hibbett D.S."/>
            <person name="Martin F."/>
        </authorList>
    </citation>
    <scope>NUCLEOTIDE SEQUENCE [LARGE SCALE GENOMIC DNA]</scope>
    <source>
        <strain evidence="3">MUT 4182</strain>
    </source>
</reference>
<dbReference type="HOGENOM" id="CLU_654158_0_0_1"/>
<feature type="region of interest" description="Disordered" evidence="1">
    <location>
        <begin position="34"/>
        <end position="420"/>
    </location>
</feature>
<evidence type="ECO:0000256" key="1">
    <source>
        <dbReference type="SAM" id="MobiDB-lite"/>
    </source>
</evidence>